<keyword evidence="2" id="KW-0406">Ion transport</keyword>
<feature type="signal peptide" evidence="1">
    <location>
        <begin position="1"/>
        <end position="20"/>
    </location>
</feature>
<accession>A0A1L4BJ30</accession>
<name>A0A1L4BJ30_HEMLE</name>
<proteinExistence type="evidence at transcript level"/>
<evidence type="ECO:0000256" key="1">
    <source>
        <dbReference type="SAM" id="SignalP"/>
    </source>
</evidence>
<keyword evidence="2" id="KW-0407">Ion channel</keyword>
<reference evidence="2" key="1">
    <citation type="journal article" date="2016" name="Toxicon">
        <title>The first report on transcriptome analysis of the venom gland of Iranian scorpion, Hemiscorpius lepturus.</title>
        <authorList>
            <person name="Kazemi-Lomedasht F."/>
            <person name="Khalaj V."/>
            <person name="Bagheri K.P."/>
            <person name="Behdani M."/>
            <person name="Shahbazzadeh D."/>
        </authorList>
    </citation>
    <scope>NUCLEOTIDE SEQUENCE</scope>
    <source>
        <strain evidence="2">HLKTx1</strain>
        <tissue evidence="2">Venom gland</tissue>
    </source>
</reference>
<keyword evidence="1" id="KW-0732">Signal</keyword>
<evidence type="ECO:0000313" key="2">
    <source>
        <dbReference type="EMBL" id="API81319.1"/>
    </source>
</evidence>
<feature type="chain" id="PRO_5012521233" evidence="1">
    <location>
        <begin position="21"/>
        <end position="66"/>
    </location>
</feature>
<dbReference type="EMBL" id="KX874531">
    <property type="protein sequence ID" value="API81319.1"/>
    <property type="molecule type" value="mRNA"/>
</dbReference>
<dbReference type="GO" id="GO:0034220">
    <property type="term" value="P:monoatomic ion transmembrane transport"/>
    <property type="evidence" value="ECO:0007669"/>
    <property type="project" value="UniProtKB-KW"/>
</dbReference>
<dbReference type="AlphaFoldDB" id="A0A1L4BJ30"/>
<organism evidence="2">
    <name type="scientific">Hemiscorpius lepturus</name>
    <name type="common">Scorpion</name>
    <dbReference type="NCBI Taxonomy" id="520031"/>
    <lineage>
        <taxon>Eukaryota</taxon>
        <taxon>Metazoa</taxon>
        <taxon>Ecdysozoa</taxon>
        <taxon>Arthropoda</taxon>
        <taxon>Chelicerata</taxon>
        <taxon>Arachnida</taxon>
        <taxon>Scorpiones</taxon>
        <taxon>Iurida</taxon>
        <taxon>Scorpionoidea</taxon>
        <taxon>Hemiscorpiidae</taxon>
    </lineage>
</organism>
<keyword evidence="2" id="KW-0813">Transport</keyword>
<sequence length="66" mass="7390">MKTSGMAYVLLLVLAVVISSDEIRAYSDLSDEEYSYEGKRQFSPCVDVCVHHTGDVKECKKACNEK</sequence>
<protein>
    <submittedName>
        <fullName evidence="2">Potassium channel toxin</fullName>
    </submittedName>
</protein>